<sequence length="1529" mass="176079">MKTKMKMKSVSDAKERIISKSFVSIFIKNIQEFAIFVRMNALLPSFFYSIVMVVLFLQTTATFLLVNKIGLWDMTTPATKVIKYLSFIWRFGSNVEKELTSNIIFGILVGFSIVGYSIDMILFISFMKHKNLPKRWCWISSLNIEFFLPLVNMAIPPEIAKLFHLREQYLQSIEDSMNSNNSGLSSIGTNSLSNGLARDIVLVIEIGVLMILFLYYAITTILKGSPALFEPGRSQFWAINYNQNHVIILVSLIAFLSRILEFVNGYAYHILCCVSLLILILLLFFENYYLPLIYKYNQAIHSAFLVSTIIALTIQTHQDIVPYFSDTIFILAYFTIGGVLSFIFYYILNNYEEKVVLLLNRYDEKQITFEECFHSSTSFIKMIEIGFKYGHPAILSWAPFIEAFEVYNNAESVWILYIWLLTVYYEENSKLAVAINQFKMMKYHKSFSARCFLAHIKTVERSRTRHMSKDIRSTIKIIDLSVNKSRNLLISYWNAISENSLYAAYNFGCKLKESLEFCQSSYAQLISFFPNNPTISLKYAKFLDTVVNDPQSALHWYHRSDYLSKSKTYIVDMPQTHAQKLFPMLPNSIFSFANESEEEESISLQSREGDSSNSGSETGLEIHENDSNSVQSLYRKYGENLPNRNIQILMILTFIIFFVAFLCGQFLIPIIMQNGSHSFNGYYNGIILLGNLCYRLEVIGFCFLRTALYAGGLVYDNLEKEDTALGVEQFFNQTQDILLTLLEETNNGIEQLTSRFITFSKHYFIQTLQKEIRMVSPQIVNGVMHQNNYTSYLQEAVNGINFIMNKYDKNDHHNFLNETWVINYLLNVDAVSDALNLSSTKLRNDMNDILNNSYHISFVISIVIGCMTVLLLPIFIIYSFKIKEDWKFIVKAISSLPKIALRKAINKNSMILKHNEENYSKEESKFINQFLQMQATGDAHDGLSIQTMIITFIISIFIAIGAMIFSLNRVYERIPLMTTYPNRYLLLSQYIASIFTCGNYIQRATIVEGEHSFWSDTYENLTESYNYFFEIHKKKNNQLISDEWNNYPSGILSVTKKISDYLLKNSEDWQEHEFLHDRFINVAPIVQMETLHSHLEGAYENFGMNFHSSSNLEFFSHSLILHLYPDNLISLAQIIAESFAQTLNSIVDQSYLIAAGLFFIGMIITGFQYQNLKKVLDTIRFCVSLLSIVDSVYIENANAIMNIFGGVFHGSLASASEKAMKDMCKDLIPEAVMIVDEKYRVLYANNSMKLKYGYAMGSILKDDISSHLIEFQNGEEFKFGEKEAIQIFHSENNEILIMIHEEKPINFTLKKTENILSTVNEIKCEIVPKELHRKMNFISKNIVLHSNNIVILALEMLGFSSYVAEKGNDLISFYKAYDKKLHSIAGSCNDAAIVKQFGMTHFVCFNIDRQITNTYDIGEDIVHFLCAVHQHAKEENLKIRYAMIYTRFIQSGLRKFDGKFHVFSNRMNRAHILCMRSSPGFLLLPSEALEILPSYVSKVATEVEIMLKQMTTHWINSIDLELIDAGKVK</sequence>
<feature type="transmembrane region" description="Helical" evidence="2">
    <location>
        <begin position="46"/>
        <end position="66"/>
    </location>
</feature>
<feature type="region of interest" description="Disordered" evidence="1">
    <location>
        <begin position="601"/>
        <end position="622"/>
    </location>
</feature>
<feature type="transmembrane region" description="Helical" evidence="2">
    <location>
        <begin position="328"/>
        <end position="348"/>
    </location>
</feature>
<dbReference type="VEuPathDB" id="TrichDB:TRFO_25090"/>
<feature type="transmembrane region" description="Helical" evidence="2">
    <location>
        <begin position="266"/>
        <end position="285"/>
    </location>
</feature>
<feature type="domain" description="TmcB/TmcC TPR repeats" evidence="3">
    <location>
        <begin position="483"/>
        <end position="567"/>
    </location>
</feature>
<name>A0A1J4K7H8_9EUKA</name>
<evidence type="ECO:0000313" key="5">
    <source>
        <dbReference type="Proteomes" id="UP000179807"/>
    </source>
</evidence>
<dbReference type="Proteomes" id="UP000179807">
    <property type="component" value="Unassembled WGS sequence"/>
</dbReference>
<keyword evidence="5" id="KW-1185">Reference proteome</keyword>
<feature type="transmembrane region" description="Helical" evidence="2">
    <location>
        <begin position="200"/>
        <end position="218"/>
    </location>
</feature>
<dbReference type="OrthoDB" id="10692046at2759"/>
<keyword evidence="2" id="KW-0812">Transmembrane</keyword>
<organism evidence="4 5">
    <name type="scientific">Tritrichomonas foetus</name>
    <dbReference type="NCBI Taxonomy" id="1144522"/>
    <lineage>
        <taxon>Eukaryota</taxon>
        <taxon>Metamonada</taxon>
        <taxon>Parabasalia</taxon>
        <taxon>Tritrichomonadida</taxon>
        <taxon>Tritrichomonadidae</taxon>
        <taxon>Tritrichomonas</taxon>
    </lineage>
</organism>
<evidence type="ECO:0000259" key="3">
    <source>
        <dbReference type="Pfam" id="PF25474"/>
    </source>
</evidence>
<evidence type="ECO:0000313" key="4">
    <source>
        <dbReference type="EMBL" id="OHT06840.1"/>
    </source>
</evidence>
<feature type="transmembrane region" description="Helical" evidence="2">
    <location>
        <begin position="856"/>
        <end position="878"/>
    </location>
</feature>
<feature type="transmembrane region" description="Helical" evidence="2">
    <location>
        <begin position="103"/>
        <end position="124"/>
    </location>
</feature>
<dbReference type="GeneID" id="94838833"/>
<proteinExistence type="predicted"/>
<feature type="transmembrane region" description="Helical" evidence="2">
    <location>
        <begin position="1151"/>
        <end position="1169"/>
    </location>
</feature>
<feature type="transmembrane region" description="Helical" evidence="2">
    <location>
        <begin position="943"/>
        <end position="967"/>
    </location>
</feature>
<accession>A0A1J4K7H8</accession>
<evidence type="ECO:0000256" key="1">
    <source>
        <dbReference type="SAM" id="MobiDB-lite"/>
    </source>
</evidence>
<dbReference type="InterPro" id="IPR057352">
    <property type="entry name" value="TPR_TmcB/C"/>
</dbReference>
<dbReference type="RefSeq" id="XP_068359976.1">
    <property type="nucleotide sequence ID" value="XM_068504129.1"/>
</dbReference>
<protein>
    <recommendedName>
        <fullName evidence="3">TmcB/TmcC TPR repeats domain-containing protein</fullName>
    </recommendedName>
</protein>
<keyword evidence="2" id="KW-1133">Transmembrane helix</keyword>
<feature type="transmembrane region" description="Helical" evidence="2">
    <location>
        <begin position="648"/>
        <end position="671"/>
    </location>
</feature>
<feature type="transmembrane region" description="Helical" evidence="2">
    <location>
        <begin position="239"/>
        <end position="260"/>
    </location>
</feature>
<comment type="caution">
    <text evidence="4">The sequence shown here is derived from an EMBL/GenBank/DDBJ whole genome shotgun (WGS) entry which is preliminary data.</text>
</comment>
<dbReference type="EMBL" id="MLAK01000714">
    <property type="protein sequence ID" value="OHT06840.1"/>
    <property type="molecule type" value="Genomic_DNA"/>
</dbReference>
<reference evidence="4" key="1">
    <citation type="submission" date="2016-10" db="EMBL/GenBank/DDBJ databases">
        <authorList>
            <person name="Benchimol M."/>
            <person name="Almeida L.G."/>
            <person name="Vasconcelos A.T."/>
            <person name="Perreira-Neves A."/>
            <person name="Rosa I.A."/>
            <person name="Tasca T."/>
            <person name="Bogo M.R."/>
            <person name="de Souza W."/>
        </authorList>
    </citation>
    <scope>NUCLEOTIDE SEQUENCE [LARGE SCALE GENOMIC DNA]</scope>
    <source>
        <strain evidence="4">K</strain>
    </source>
</reference>
<dbReference type="Pfam" id="PF25474">
    <property type="entry name" value="TPR_TmcB"/>
    <property type="match status" value="1"/>
</dbReference>
<gene>
    <name evidence="4" type="ORF">TRFO_25090</name>
</gene>
<feature type="transmembrane region" description="Helical" evidence="2">
    <location>
        <begin position="683"/>
        <end position="704"/>
    </location>
</feature>
<evidence type="ECO:0000256" key="2">
    <source>
        <dbReference type="SAM" id="Phobius"/>
    </source>
</evidence>
<keyword evidence="2" id="KW-0472">Membrane</keyword>